<feature type="compositionally biased region" description="Polar residues" evidence="1">
    <location>
        <begin position="229"/>
        <end position="246"/>
    </location>
</feature>
<evidence type="ECO:0000256" key="1">
    <source>
        <dbReference type="SAM" id="MobiDB-lite"/>
    </source>
</evidence>
<sequence>MPPKMRTKFGISARSRSPDQSWTLNVLKFSTANSQSIMRFNFRFGPRGTCAFPNCPQACVGFVSENPDGSPKYSTSFEAADTLCFLCGHPYTAHTVEGGVIAPQNLPFARGGTSDGLCSSFFAAEETWNMRLDCICRLGWGSHAKLVSGASNASSASLASAAPTPVTPRTALTTATRPTAPVSAGSGPHRPVTAFAGLHRPSTASVQHTRPSSSTSIAASVHAERRASIQRNLHPNDSNGSTSPSTPRKRKSGPLRPYSDQPAAPLADFATTSTATGSTPIAVCILPKVLESSLHNDPLDLSPRYSWKSSAELESVQNALNRAILVFTVDVGQSGPIFEAIDNAFEEHCQLYNIDFVPFHPVPAVKTPNTTSWVLLGPKGRAGGRTWIEDPKSLTRFTFTLQAISTSPFIHTPNHLAEGPCIIIAAIRSPYAPLYAHPPALLRSPPMFKLPPELHLQTYSAPLIATKRMIQCLRSYVQRSDNGDEGSRASTIITRSVHRRQWQEAATASTVASIPTAPKVSTAQPFLAGPLLVASMELAPTSTKSRSYLGDDAPLDLTSGVFSLTAWQNHITLPFAMDEHHIKASTVNEAAQALVTAVFWLCAGRPTGLKFKEILNEQFSLNFPQANLFSLDYRSLSQRIYSSRTSDPLTSAVGKGPRNETVALAVRMLLADAPLPVSPFLFSTMFDGRHTAAKFDLEFLTRFMSPDSLKIVELFHYVPLDNPLYTLEEGGDLGYHCLLNLPETDVSLVVFCSDFGGFWLDSLRSTPSPVIHAELSNGSSAMDGIADR</sequence>
<evidence type="ECO:0000313" key="2">
    <source>
        <dbReference type="EMBL" id="KAK7016519.1"/>
    </source>
</evidence>
<dbReference type="EMBL" id="JAWWNJ010000050">
    <property type="protein sequence ID" value="KAK7016519.1"/>
    <property type="molecule type" value="Genomic_DNA"/>
</dbReference>
<dbReference type="AlphaFoldDB" id="A0AAW0AWC7"/>
<reference evidence="2 3" key="1">
    <citation type="journal article" date="2024" name="J Genomics">
        <title>Draft genome sequencing and assembly of Favolaschia claudopus CIRM-BRFM 2984 isolated from oak limbs.</title>
        <authorList>
            <person name="Navarro D."/>
            <person name="Drula E."/>
            <person name="Chaduli D."/>
            <person name="Cazenave R."/>
            <person name="Ahrendt S."/>
            <person name="Wang J."/>
            <person name="Lipzen A."/>
            <person name="Daum C."/>
            <person name="Barry K."/>
            <person name="Grigoriev I.V."/>
            <person name="Favel A."/>
            <person name="Rosso M.N."/>
            <person name="Martin F."/>
        </authorList>
    </citation>
    <scope>NUCLEOTIDE SEQUENCE [LARGE SCALE GENOMIC DNA]</scope>
    <source>
        <strain evidence="2 3">CIRM-BRFM 2984</strain>
    </source>
</reference>
<evidence type="ECO:0000313" key="3">
    <source>
        <dbReference type="Proteomes" id="UP001362999"/>
    </source>
</evidence>
<protein>
    <submittedName>
        <fullName evidence="2">Uncharacterized protein</fullName>
    </submittedName>
</protein>
<comment type="caution">
    <text evidence="2">The sequence shown here is derived from an EMBL/GenBank/DDBJ whole genome shotgun (WGS) entry which is preliminary data.</text>
</comment>
<feature type="region of interest" description="Disordered" evidence="1">
    <location>
        <begin position="155"/>
        <end position="264"/>
    </location>
</feature>
<dbReference type="Proteomes" id="UP001362999">
    <property type="component" value="Unassembled WGS sequence"/>
</dbReference>
<feature type="compositionally biased region" description="Polar residues" evidence="1">
    <location>
        <begin position="202"/>
        <end position="218"/>
    </location>
</feature>
<proteinExistence type="predicted"/>
<organism evidence="2 3">
    <name type="scientific">Favolaschia claudopus</name>
    <dbReference type="NCBI Taxonomy" id="2862362"/>
    <lineage>
        <taxon>Eukaryota</taxon>
        <taxon>Fungi</taxon>
        <taxon>Dikarya</taxon>
        <taxon>Basidiomycota</taxon>
        <taxon>Agaricomycotina</taxon>
        <taxon>Agaricomycetes</taxon>
        <taxon>Agaricomycetidae</taxon>
        <taxon>Agaricales</taxon>
        <taxon>Marasmiineae</taxon>
        <taxon>Mycenaceae</taxon>
        <taxon>Favolaschia</taxon>
    </lineage>
</organism>
<gene>
    <name evidence="2" type="ORF">R3P38DRAFT_3361270</name>
</gene>
<feature type="compositionally biased region" description="Low complexity" evidence="1">
    <location>
        <begin position="155"/>
        <end position="182"/>
    </location>
</feature>
<keyword evidence="3" id="KW-1185">Reference proteome</keyword>
<name>A0AAW0AWC7_9AGAR</name>
<accession>A0AAW0AWC7</accession>